<dbReference type="RefSeq" id="WP_152172056.1">
    <property type="nucleotide sequence ID" value="NZ_CP045096.1"/>
</dbReference>
<evidence type="ECO:0000313" key="2">
    <source>
        <dbReference type="Proteomes" id="UP000327294"/>
    </source>
</evidence>
<gene>
    <name evidence="1" type="ORF">F9278_36215</name>
</gene>
<evidence type="ECO:0000313" key="1">
    <source>
        <dbReference type="EMBL" id="QFR00726.1"/>
    </source>
</evidence>
<dbReference type="AlphaFoldDB" id="A0A5P8KBT5"/>
<organism evidence="1 2">
    <name type="scientific">Streptomyces phaeolivaceus</name>
    <dbReference type="NCBI Taxonomy" id="2653200"/>
    <lineage>
        <taxon>Bacteria</taxon>
        <taxon>Bacillati</taxon>
        <taxon>Actinomycetota</taxon>
        <taxon>Actinomycetes</taxon>
        <taxon>Kitasatosporales</taxon>
        <taxon>Streptomycetaceae</taxon>
        <taxon>Streptomyces</taxon>
    </lineage>
</organism>
<accession>A0A5P8KBT5</accession>
<keyword evidence="2" id="KW-1185">Reference proteome</keyword>
<name>A0A5P8KBT5_9ACTN</name>
<protein>
    <recommendedName>
        <fullName evidence="3">Capsid maturation protease</fullName>
    </recommendedName>
</protein>
<reference evidence="1 2" key="1">
    <citation type="submission" date="2019-10" db="EMBL/GenBank/DDBJ databases">
        <title>Streptomyces sp. strain GY16 isolated from leaves of Broussonetia papyrifera.</title>
        <authorList>
            <person name="Mo P."/>
        </authorList>
    </citation>
    <scope>NUCLEOTIDE SEQUENCE [LARGE SCALE GENOMIC DNA]</scope>
    <source>
        <strain evidence="1 2">GY16</strain>
    </source>
</reference>
<dbReference type="EMBL" id="CP045096">
    <property type="protein sequence ID" value="QFR00726.1"/>
    <property type="molecule type" value="Genomic_DNA"/>
</dbReference>
<dbReference type="Proteomes" id="UP000327294">
    <property type="component" value="Chromosome"/>
</dbReference>
<evidence type="ECO:0008006" key="3">
    <source>
        <dbReference type="Google" id="ProtNLM"/>
    </source>
</evidence>
<dbReference type="KEGG" id="sphv:F9278_36215"/>
<sequence length="322" mass="34689">MTVPPEAQAHQAERAAQAAVTAAAVRSVWMATDPEDLEGSWLTSAVFAAELLHAGQVAAAATADTWLTRETGGPGEGAVDAETAAVAAGDLTPALLYPLLIALNRLRRGFSVAMSILSGAAFLEMVTRSLVADAGRIADMAGMIARPRVVSYVRVVHLPACARCVILAGNEYSLSDGFLRHPRCDCTLAPRRPGDTWELLGPEELFAQMDPAQQRRAFGQAGAEAIREGADIGQVVNARRGMTTKTLYRREVQATSEGTTRRGLYASRRRKFEKAAGTRFGESTGGRARTKAVRLMPEEIYRLADGDREHAIRLLKKNAYIV</sequence>
<proteinExistence type="predicted"/>